<comment type="caution">
    <text evidence="4">The sequence shown here is derived from an EMBL/GenBank/DDBJ whole genome shotgun (WGS) entry which is preliminary data.</text>
</comment>
<feature type="domain" description="Wings apart-like protein C-terminal" evidence="3">
    <location>
        <begin position="324"/>
        <end position="448"/>
    </location>
</feature>
<evidence type="ECO:0000256" key="1">
    <source>
        <dbReference type="ARBA" id="ARBA00006854"/>
    </source>
</evidence>
<evidence type="ECO:0000313" key="4">
    <source>
        <dbReference type="EMBL" id="TFY75736.1"/>
    </source>
</evidence>
<dbReference type="Proteomes" id="UP000298061">
    <property type="component" value="Unassembled WGS sequence"/>
</dbReference>
<gene>
    <name evidence="4" type="ORF">EWM64_g8276</name>
</gene>
<evidence type="ECO:0000313" key="5">
    <source>
        <dbReference type="Proteomes" id="UP000298061"/>
    </source>
</evidence>
<dbReference type="Gene3D" id="1.25.10.10">
    <property type="entry name" value="Leucine-rich Repeat Variant"/>
    <property type="match status" value="1"/>
</dbReference>
<feature type="region of interest" description="Disordered" evidence="2">
    <location>
        <begin position="570"/>
        <end position="602"/>
    </location>
</feature>
<comment type="similarity">
    <text evidence="1">Belongs to the WAPL family.</text>
</comment>
<name>A0A4Y9ZLK2_9AGAM</name>
<dbReference type="OrthoDB" id="78088at2759"/>
<dbReference type="Pfam" id="PF07814">
    <property type="entry name" value="WAPL"/>
    <property type="match status" value="1"/>
</dbReference>
<dbReference type="InterPro" id="IPR039874">
    <property type="entry name" value="WAPL"/>
</dbReference>
<evidence type="ECO:0000256" key="2">
    <source>
        <dbReference type="SAM" id="MobiDB-lite"/>
    </source>
</evidence>
<protein>
    <recommendedName>
        <fullName evidence="3">Wings apart-like protein C-terminal domain-containing protein</fullName>
    </recommendedName>
</protein>
<evidence type="ECO:0000259" key="3">
    <source>
        <dbReference type="Pfam" id="PF07814"/>
    </source>
</evidence>
<dbReference type="PANTHER" id="PTHR22100:SF13">
    <property type="entry name" value="WINGS APART-LIKE PROTEIN HOMOLOG"/>
    <property type="match status" value="1"/>
</dbReference>
<dbReference type="EMBL" id="SFCI01001452">
    <property type="protein sequence ID" value="TFY75736.1"/>
    <property type="molecule type" value="Genomic_DNA"/>
</dbReference>
<dbReference type="PANTHER" id="PTHR22100">
    <property type="entry name" value="WINGS APART-LIKE PROTEIN HOMOLOG"/>
    <property type="match status" value="1"/>
</dbReference>
<proteinExistence type="inferred from homology"/>
<accession>A0A4Y9ZLK2</accession>
<dbReference type="STRING" id="135208.A0A4Y9ZLK2"/>
<reference evidence="4 5" key="1">
    <citation type="submission" date="2019-02" db="EMBL/GenBank/DDBJ databases">
        <title>Genome sequencing of the rare red list fungi Hericium alpestre (H. flagellum).</title>
        <authorList>
            <person name="Buettner E."/>
            <person name="Kellner H."/>
        </authorList>
    </citation>
    <scope>NUCLEOTIDE SEQUENCE [LARGE SCALE GENOMIC DNA]</scope>
    <source>
        <strain evidence="4 5">DSM 108284</strain>
    </source>
</reference>
<dbReference type="InterPro" id="IPR022771">
    <property type="entry name" value="WAPL_C"/>
</dbReference>
<dbReference type="InterPro" id="IPR011989">
    <property type="entry name" value="ARM-like"/>
</dbReference>
<feature type="compositionally biased region" description="Acidic residues" evidence="2">
    <location>
        <begin position="572"/>
        <end position="583"/>
    </location>
</feature>
<feature type="region of interest" description="Disordered" evidence="2">
    <location>
        <begin position="405"/>
        <end position="424"/>
    </location>
</feature>
<dbReference type="AlphaFoldDB" id="A0A4Y9ZLK2"/>
<sequence>MIQLSRRLTLSVLFAAAAYTATRWITPWRQWTTFDAPEPAFDRQYIQPNASNDAGEWWWFQAIGEPGASGIPPAFQVLFYQGYAFQFGPRDPVLPEYYLDIKGFHADGSAFSLTLPAASSRAWDVLRSAGAGDGDKVLDSILALFAALVAQAPRDLQEFAQKPDFVPVLCEIISFAQRGKDPLALVVDAEGDAELKKAGIGKPEKLMLITLRTVIIKKSGLCSSETCPPVRQLISQTLSALPSSSLQPTYFLAIYRSLVPELAILPSRLSAYTAGLRLLPDSSSESSEMPAFEHTENCLSILDSFLLGRWAETEEPNELGDDVINGERQEDLIEGLVTLCVVCSIMLVREEFEEQRDTANKCMESALRVLINLSHDNATWCKLLLRQELTMPVVVSLIARSQTSRTRRSHKDEDTPTLDDDGDHEGDAQAFDRLCLALGLLTNLVQADEGSAKDLVRATEFDPSCKAERACARACHCAARVNALEGLVRVYTDHRAPEDTDMDDPGAHIVTGHLAVLFGLLMRGSAENESIVLDALPGVTRRAKLDGLLGSVHEFAGLYREFMMRVARGEGKDDEEADGDDGDGATRGLGRGGSVDRAVRDGASEGVTQDVIELLQKLRDG</sequence>
<feature type="compositionally biased region" description="Acidic residues" evidence="2">
    <location>
        <begin position="415"/>
        <end position="424"/>
    </location>
</feature>
<organism evidence="4 5">
    <name type="scientific">Hericium alpestre</name>
    <dbReference type="NCBI Taxonomy" id="135208"/>
    <lineage>
        <taxon>Eukaryota</taxon>
        <taxon>Fungi</taxon>
        <taxon>Dikarya</taxon>
        <taxon>Basidiomycota</taxon>
        <taxon>Agaricomycotina</taxon>
        <taxon>Agaricomycetes</taxon>
        <taxon>Russulales</taxon>
        <taxon>Hericiaceae</taxon>
        <taxon>Hericium</taxon>
    </lineage>
</organism>
<keyword evidence="5" id="KW-1185">Reference proteome</keyword>